<dbReference type="AlphaFoldDB" id="A0AA96VKL9"/>
<sequence length="385" mass="45136">MYKLVYKLEALSEMVHFQIEDATSATIRASELKPMFDRYLTAYLKRSKKMEDFSDLILDSNESDDAGQREVGNQDDYLHFDYQVRIEVDHPYSNKIVQYDRSEFFFRDNKTKQEKFVLLKTEPVVHFLTPHATLASLIHENFEYFIAISFFGYRKGKYYGQFIVKEPRSKLRREDVLKLGFSRIGREVSFVNIGMNDAKEVTPQIISNINKNIKTVLLDVIERPDILKGKSQILRKEENIDTVIKTLKNYPLFDQIKREKHLENPGDLSVIRYVRGILGLSTSVGGYEIEGEGISRIPNPVKYYLGNRFNGKIRRIHCLLDIESVKELTTFAEDKKVNFHFKGDENHQLMLPSEKEFSYSRLWGILKYLIPKMNPDYQNVKRGKR</sequence>
<organism evidence="1">
    <name type="scientific">Streptococcus iners</name>
    <dbReference type="NCBI Taxonomy" id="3028084"/>
    <lineage>
        <taxon>Bacteria</taxon>
        <taxon>Bacillati</taxon>
        <taxon>Bacillota</taxon>
        <taxon>Bacilli</taxon>
        <taxon>Lactobacillales</taxon>
        <taxon>Streptococcaceae</taxon>
        <taxon>Streptococcus</taxon>
    </lineage>
</organism>
<dbReference type="EMBL" id="CP118735">
    <property type="protein sequence ID" value="WNY50908.1"/>
    <property type="molecule type" value="Genomic_DNA"/>
</dbReference>
<proteinExistence type="predicted"/>
<gene>
    <name evidence="1" type="ORF">PW252_10090</name>
</gene>
<dbReference type="KEGG" id="sins:PW252_10090"/>
<accession>A0AA96VKL9</accession>
<protein>
    <submittedName>
        <fullName evidence="1">Uncharacterized protein</fullName>
    </submittedName>
</protein>
<name>A0AA96VKL9_9STRE</name>
<reference evidence="1" key="1">
    <citation type="submission" date="2023-02" db="EMBL/GenBank/DDBJ databases">
        <title>Streptococcus sp. Genome Sequencing and Assembly.</title>
        <authorList>
            <person name="Shore S.M."/>
            <person name="Nicholson T.L."/>
        </authorList>
    </citation>
    <scope>NUCLEOTIDE SEQUENCE</scope>
    <source>
        <strain evidence="1">29887</strain>
    </source>
</reference>
<dbReference type="RefSeq" id="WP_248049452.1">
    <property type="nucleotide sequence ID" value="NZ_CP118735.1"/>
</dbReference>
<evidence type="ECO:0000313" key="1">
    <source>
        <dbReference type="EMBL" id="WNY50908.1"/>
    </source>
</evidence>